<name>A0ABV6L1E2_9SPHI</name>
<keyword evidence="2" id="KW-1185">Reference proteome</keyword>
<protein>
    <submittedName>
        <fullName evidence="1">Uncharacterized protein</fullName>
    </submittedName>
</protein>
<gene>
    <name evidence="1" type="ORF">ACFFGT_05050</name>
</gene>
<sequence>MNYNVVALEISDLIAHFTYFDGLVSDAISKSMGSSEEQTKIRNKSKDHLEQFFAGTEFFDGQGQVLPLTKTKGLIIAKLEGMKNKEVHELVEKLEKDAKKIKKLYLSLTK</sequence>
<dbReference type="EMBL" id="JBHLTS010000015">
    <property type="protein sequence ID" value="MFC0513553.1"/>
    <property type="molecule type" value="Genomic_DNA"/>
</dbReference>
<comment type="caution">
    <text evidence="1">The sequence shown here is derived from an EMBL/GenBank/DDBJ whole genome shotgun (WGS) entry which is preliminary data.</text>
</comment>
<evidence type="ECO:0000313" key="1">
    <source>
        <dbReference type="EMBL" id="MFC0513553.1"/>
    </source>
</evidence>
<dbReference type="Proteomes" id="UP001589828">
    <property type="component" value="Unassembled WGS sequence"/>
</dbReference>
<proteinExistence type="predicted"/>
<reference evidence="1 2" key="1">
    <citation type="submission" date="2024-09" db="EMBL/GenBank/DDBJ databases">
        <authorList>
            <person name="Sun Q."/>
            <person name="Mori K."/>
        </authorList>
    </citation>
    <scope>NUCLEOTIDE SEQUENCE [LARGE SCALE GENOMIC DNA]</scope>
    <source>
        <strain evidence="1 2">NCAIM B.02415</strain>
    </source>
</reference>
<evidence type="ECO:0000313" key="2">
    <source>
        <dbReference type="Proteomes" id="UP001589828"/>
    </source>
</evidence>
<dbReference type="RefSeq" id="WP_377021417.1">
    <property type="nucleotide sequence ID" value="NZ_JBHLTS010000015.1"/>
</dbReference>
<accession>A0ABV6L1E2</accession>
<organism evidence="1 2">
    <name type="scientific">Mucilaginibacter angelicae</name>
    <dbReference type="NCBI Taxonomy" id="869718"/>
    <lineage>
        <taxon>Bacteria</taxon>
        <taxon>Pseudomonadati</taxon>
        <taxon>Bacteroidota</taxon>
        <taxon>Sphingobacteriia</taxon>
        <taxon>Sphingobacteriales</taxon>
        <taxon>Sphingobacteriaceae</taxon>
        <taxon>Mucilaginibacter</taxon>
    </lineage>
</organism>